<evidence type="ECO:0000259" key="1">
    <source>
        <dbReference type="Pfam" id="PF01402"/>
    </source>
</evidence>
<dbReference type="KEGG" id="dae:Dtox_1792"/>
<sequence length="49" mass="5740">MVKDKYARLTVRIDPELKIKLDNYREKSGKQLTAIIREALTNYLSEKDA</sequence>
<feature type="domain" description="Ribbon-helix-helix protein CopG" evidence="1">
    <location>
        <begin position="8"/>
        <end position="45"/>
    </location>
</feature>
<protein>
    <submittedName>
        <fullName evidence="2">CopG domain protein DNA-binding domain protein</fullName>
    </submittedName>
</protein>
<organism evidence="2 3">
    <name type="scientific">Desulfofarcimen acetoxidans (strain ATCC 49208 / DSM 771 / KCTC 5769 / VKM B-1644 / 5575)</name>
    <name type="common">Desulfotomaculum acetoxidans</name>
    <dbReference type="NCBI Taxonomy" id="485916"/>
    <lineage>
        <taxon>Bacteria</taxon>
        <taxon>Bacillati</taxon>
        <taxon>Bacillota</taxon>
        <taxon>Clostridia</taxon>
        <taxon>Eubacteriales</taxon>
        <taxon>Peptococcaceae</taxon>
        <taxon>Desulfofarcimen</taxon>
    </lineage>
</organism>
<reference evidence="2 3" key="1">
    <citation type="journal article" date="2009" name="Stand. Genomic Sci.">
        <title>Complete genome sequence of Desulfotomaculum acetoxidans type strain (5575).</title>
        <authorList>
            <person name="Spring S."/>
            <person name="Lapidus A."/>
            <person name="Schroder M."/>
            <person name="Gleim D."/>
            <person name="Sims D."/>
            <person name="Meincke L."/>
            <person name="Glavina Del Rio T."/>
            <person name="Tice H."/>
            <person name="Copeland A."/>
            <person name="Cheng J.F."/>
            <person name="Lucas S."/>
            <person name="Chen F."/>
            <person name="Nolan M."/>
            <person name="Bruce D."/>
            <person name="Goodwin L."/>
            <person name="Pitluck S."/>
            <person name="Ivanova N."/>
            <person name="Mavromatis K."/>
            <person name="Mikhailova N."/>
            <person name="Pati A."/>
            <person name="Chen A."/>
            <person name="Palaniappan K."/>
            <person name="Land M."/>
            <person name="Hauser L."/>
            <person name="Chang Y.J."/>
            <person name="Jeffries C.D."/>
            <person name="Chain P."/>
            <person name="Saunders E."/>
            <person name="Brettin T."/>
            <person name="Detter J.C."/>
            <person name="Goker M."/>
            <person name="Bristow J."/>
            <person name="Eisen J.A."/>
            <person name="Markowitz V."/>
            <person name="Hugenholtz P."/>
            <person name="Kyrpides N.C."/>
            <person name="Klenk H.P."/>
            <person name="Han C."/>
        </authorList>
    </citation>
    <scope>NUCLEOTIDE SEQUENCE [LARGE SCALE GENOMIC DNA]</scope>
    <source>
        <strain evidence="3">ATCC 49208 / DSM 771 / VKM B-1644</strain>
    </source>
</reference>
<name>C8VXI9_DESAS</name>
<dbReference type="InterPro" id="IPR002145">
    <property type="entry name" value="CopG"/>
</dbReference>
<keyword evidence="2" id="KW-0238">DNA-binding</keyword>
<dbReference type="InterPro" id="IPR013321">
    <property type="entry name" value="Arc_rbn_hlx_hlx"/>
</dbReference>
<dbReference type="HOGENOM" id="CLU_3134841_0_0_9"/>
<proteinExistence type="predicted"/>
<dbReference type="RefSeq" id="WP_015757356.1">
    <property type="nucleotide sequence ID" value="NC_013216.1"/>
</dbReference>
<dbReference type="Pfam" id="PF01402">
    <property type="entry name" value="RHH_1"/>
    <property type="match status" value="1"/>
</dbReference>
<dbReference type="GO" id="GO:0003677">
    <property type="term" value="F:DNA binding"/>
    <property type="evidence" value="ECO:0007669"/>
    <property type="project" value="UniProtKB-KW"/>
</dbReference>
<dbReference type="SUPFAM" id="SSF47598">
    <property type="entry name" value="Ribbon-helix-helix"/>
    <property type="match status" value="1"/>
</dbReference>
<evidence type="ECO:0000313" key="3">
    <source>
        <dbReference type="Proteomes" id="UP000002217"/>
    </source>
</evidence>
<gene>
    <name evidence="2" type="ordered locus">Dtox_1792</name>
</gene>
<accession>C8VXI9</accession>
<dbReference type="AlphaFoldDB" id="C8VXI9"/>
<keyword evidence="3" id="KW-1185">Reference proteome</keyword>
<dbReference type="OrthoDB" id="5348439at2"/>
<dbReference type="EMBL" id="CP001720">
    <property type="protein sequence ID" value="ACV62645.1"/>
    <property type="molecule type" value="Genomic_DNA"/>
</dbReference>
<dbReference type="Proteomes" id="UP000002217">
    <property type="component" value="Chromosome"/>
</dbReference>
<dbReference type="InterPro" id="IPR010985">
    <property type="entry name" value="Ribbon_hlx_hlx"/>
</dbReference>
<dbReference type="GO" id="GO:0006355">
    <property type="term" value="P:regulation of DNA-templated transcription"/>
    <property type="evidence" value="ECO:0007669"/>
    <property type="project" value="InterPro"/>
</dbReference>
<dbReference type="Gene3D" id="1.10.1220.10">
    <property type="entry name" value="Met repressor-like"/>
    <property type="match status" value="1"/>
</dbReference>
<evidence type="ECO:0000313" key="2">
    <source>
        <dbReference type="EMBL" id="ACV62645.1"/>
    </source>
</evidence>